<protein>
    <submittedName>
        <fullName evidence="1">Uncharacterized protein</fullName>
    </submittedName>
</protein>
<sequence>MSSGQEQSAKMTVGEFVEMLMAEAPDIGEARVWLEHYIQNNDDPACRGPRVKWQDYCQIPLDNVGILQNIAFIFSSQISFAIRWQPKHADHLKAQGRRLLQMIYEKGREIVPGVVEEDITWLPDLGNIGHENARKIA</sequence>
<comment type="caution">
    <text evidence="1">The sequence shown here is derived from an EMBL/GenBank/DDBJ whole genome shotgun (WGS) entry which is preliminary data.</text>
</comment>
<dbReference type="STRING" id="1802229.A2401_00020"/>
<gene>
    <name evidence="1" type="ORF">A2401_00020</name>
</gene>
<organism evidence="1 2">
    <name type="scientific">Candidatus Staskawiczbacteria bacterium RIFOXYC1_FULL_38_18</name>
    <dbReference type="NCBI Taxonomy" id="1802229"/>
    <lineage>
        <taxon>Bacteria</taxon>
        <taxon>Candidatus Staskawicziibacteriota</taxon>
    </lineage>
</organism>
<evidence type="ECO:0000313" key="2">
    <source>
        <dbReference type="Proteomes" id="UP000177751"/>
    </source>
</evidence>
<name>A0A1G2JCF0_9BACT</name>
<accession>A0A1G2JCF0</accession>
<evidence type="ECO:0000313" key="1">
    <source>
        <dbReference type="EMBL" id="OGZ84816.1"/>
    </source>
</evidence>
<dbReference type="AlphaFoldDB" id="A0A1G2JCF0"/>
<dbReference type="EMBL" id="MHPP01000012">
    <property type="protein sequence ID" value="OGZ84816.1"/>
    <property type="molecule type" value="Genomic_DNA"/>
</dbReference>
<dbReference type="Proteomes" id="UP000177751">
    <property type="component" value="Unassembled WGS sequence"/>
</dbReference>
<proteinExistence type="predicted"/>
<reference evidence="1 2" key="1">
    <citation type="journal article" date="2016" name="Nat. Commun.">
        <title>Thousands of microbial genomes shed light on interconnected biogeochemical processes in an aquifer system.</title>
        <authorList>
            <person name="Anantharaman K."/>
            <person name="Brown C.T."/>
            <person name="Hug L.A."/>
            <person name="Sharon I."/>
            <person name="Castelle C.J."/>
            <person name="Probst A.J."/>
            <person name="Thomas B.C."/>
            <person name="Singh A."/>
            <person name="Wilkins M.J."/>
            <person name="Karaoz U."/>
            <person name="Brodie E.L."/>
            <person name="Williams K.H."/>
            <person name="Hubbard S.S."/>
            <person name="Banfield J.F."/>
        </authorList>
    </citation>
    <scope>NUCLEOTIDE SEQUENCE [LARGE SCALE GENOMIC DNA]</scope>
</reference>